<evidence type="ECO:0000313" key="1">
    <source>
        <dbReference type="EMBL" id="JAH85954.1"/>
    </source>
</evidence>
<dbReference type="AlphaFoldDB" id="A0A0E9W6F4"/>
<reference evidence="1" key="1">
    <citation type="submission" date="2014-11" db="EMBL/GenBank/DDBJ databases">
        <authorList>
            <person name="Amaro Gonzalez C."/>
        </authorList>
    </citation>
    <scope>NUCLEOTIDE SEQUENCE</scope>
</reference>
<dbReference type="EMBL" id="GBXM01022623">
    <property type="protein sequence ID" value="JAH85954.1"/>
    <property type="molecule type" value="Transcribed_RNA"/>
</dbReference>
<sequence>MPVSTRTRGSGYRRKRIREEVEVTEESLPDKISR</sequence>
<organism evidence="1">
    <name type="scientific">Anguilla anguilla</name>
    <name type="common">European freshwater eel</name>
    <name type="synonym">Muraena anguilla</name>
    <dbReference type="NCBI Taxonomy" id="7936"/>
    <lineage>
        <taxon>Eukaryota</taxon>
        <taxon>Metazoa</taxon>
        <taxon>Chordata</taxon>
        <taxon>Craniata</taxon>
        <taxon>Vertebrata</taxon>
        <taxon>Euteleostomi</taxon>
        <taxon>Actinopterygii</taxon>
        <taxon>Neopterygii</taxon>
        <taxon>Teleostei</taxon>
        <taxon>Anguilliformes</taxon>
        <taxon>Anguillidae</taxon>
        <taxon>Anguilla</taxon>
    </lineage>
</organism>
<accession>A0A0E9W6F4</accession>
<proteinExistence type="predicted"/>
<reference evidence="1" key="2">
    <citation type="journal article" date="2015" name="Fish Shellfish Immunol.">
        <title>Early steps in the European eel (Anguilla anguilla)-Vibrio vulnificus interaction in the gills: Role of the RtxA13 toxin.</title>
        <authorList>
            <person name="Callol A."/>
            <person name="Pajuelo D."/>
            <person name="Ebbesson L."/>
            <person name="Teles M."/>
            <person name="MacKenzie S."/>
            <person name="Amaro C."/>
        </authorList>
    </citation>
    <scope>NUCLEOTIDE SEQUENCE</scope>
</reference>
<protein>
    <submittedName>
        <fullName evidence="1">Uncharacterized protein</fullName>
    </submittedName>
</protein>
<name>A0A0E9W6F4_ANGAN</name>